<dbReference type="Proteomes" id="UP000641853">
    <property type="component" value="Unassembled WGS sequence"/>
</dbReference>
<dbReference type="GO" id="GO:0003677">
    <property type="term" value="F:DNA binding"/>
    <property type="evidence" value="ECO:0007669"/>
    <property type="project" value="UniProtKB-KW"/>
</dbReference>
<dbReference type="SUPFAM" id="SSF57701">
    <property type="entry name" value="Zn2/Cys6 DNA-binding domain"/>
    <property type="match status" value="1"/>
</dbReference>
<protein>
    <recommendedName>
        <fullName evidence="5">Zn(2)-C6 fungal-type domain-containing protein</fullName>
    </recommendedName>
</protein>
<name>A0A8H6R0Q0_9EURO</name>
<evidence type="ECO:0000256" key="4">
    <source>
        <dbReference type="ARBA" id="ARBA00023242"/>
    </source>
</evidence>
<organism evidence="6 7">
    <name type="scientific">Aspergillus felis</name>
    <dbReference type="NCBI Taxonomy" id="1287682"/>
    <lineage>
        <taxon>Eukaryota</taxon>
        <taxon>Fungi</taxon>
        <taxon>Dikarya</taxon>
        <taxon>Ascomycota</taxon>
        <taxon>Pezizomycotina</taxon>
        <taxon>Eurotiomycetes</taxon>
        <taxon>Eurotiomycetidae</taxon>
        <taxon>Eurotiales</taxon>
        <taxon>Aspergillaceae</taxon>
        <taxon>Aspergillus</taxon>
        <taxon>Aspergillus subgen. Fumigati</taxon>
    </lineage>
</organism>
<keyword evidence="3" id="KW-0804">Transcription</keyword>
<dbReference type="GO" id="GO:0000981">
    <property type="term" value="F:DNA-binding transcription factor activity, RNA polymerase II-specific"/>
    <property type="evidence" value="ECO:0007669"/>
    <property type="project" value="InterPro"/>
</dbReference>
<dbReference type="SMART" id="SM00066">
    <property type="entry name" value="GAL4"/>
    <property type="match status" value="1"/>
</dbReference>
<dbReference type="InterPro" id="IPR036864">
    <property type="entry name" value="Zn2-C6_fun-type_DNA-bd_sf"/>
</dbReference>
<dbReference type="InterPro" id="IPR001138">
    <property type="entry name" value="Zn2Cys6_DnaBD"/>
</dbReference>
<dbReference type="PANTHER" id="PTHR30605">
    <property type="entry name" value="ANHYDRO-N-ACETYLMURAMIC ACID KINASE"/>
    <property type="match status" value="1"/>
</dbReference>
<dbReference type="Gene3D" id="3.30.420.40">
    <property type="match status" value="2"/>
</dbReference>
<dbReference type="Gene3D" id="4.10.240.10">
    <property type="entry name" value="Zn(2)-C6 fungal-type DNA-binding domain"/>
    <property type="match status" value="1"/>
</dbReference>
<gene>
    <name evidence="6" type="ORF">CNMCM7691_002084</name>
</gene>
<dbReference type="GO" id="GO:0006040">
    <property type="term" value="P:amino sugar metabolic process"/>
    <property type="evidence" value="ECO:0007669"/>
    <property type="project" value="InterPro"/>
</dbReference>
<keyword evidence="7" id="KW-1185">Reference proteome</keyword>
<keyword evidence="4" id="KW-0539">Nucleus</keyword>
<proteinExistence type="predicted"/>
<dbReference type="SUPFAM" id="SSF53067">
    <property type="entry name" value="Actin-like ATPase domain"/>
    <property type="match status" value="1"/>
</dbReference>
<keyword evidence="2" id="KW-0238">DNA-binding</keyword>
<reference evidence="6" key="1">
    <citation type="submission" date="2020-06" db="EMBL/GenBank/DDBJ databases">
        <title>Draft genome sequences of strains closely related to Aspergillus parafelis and Aspergillus hiratsukae.</title>
        <authorList>
            <person name="Dos Santos R.A.C."/>
            <person name="Rivero-Menendez O."/>
            <person name="Steenwyk J.L."/>
            <person name="Mead M.E."/>
            <person name="Goldman G.H."/>
            <person name="Alastruey-Izquierdo A."/>
            <person name="Rokas A."/>
        </authorList>
    </citation>
    <scope>NUCLEOTIDE SEQUENCE</scope>
    <source>
        <strain evidence="6">CNM-CM7691</strain>
    </source>
</reference>
<dbReference type="CDD" id="cd12148">
    <property type="entry name" value="fungal_TF_MHR"/>
    <property type="match status" value="1"/>
</dbReference>
<evidence type="ECO:0000256" key="2">
    <source>
        <dbReference type="ARBA" id="ARBA00023125"/>
    </source>
</evidence>
<dbReference type="InterPro" id="IPR043129">
    <property type="entry name" value="ATPase_NBD"/>
</dbReference>
<evidence type="ECO:0000313" key="7">
    <source>
        <dbReference type="Proteomes" id="UP000641853"/>
    </source>
</evidence>
<dbReference type="GO" id="GO:0008270">
    <property type="term" value="F:zinc ion binding"/>
    <property type="evidence" value="ECO:0007669"/>
    <property type="project" value="InterPro"/>
</dbReference>
<dbReference type="GO" id="GO:0009254">
    <property type="term" value="P:peptidoglycan turnover"/>
    <property type="evidence" value="ECO:0007669"/>
    <property type="project" value="InterPro"/>
</dbReference>
<dbReference type="GO" id="GO:0005524">
    <property type="term" value="F:ATP binding"/>
    <property type="evidence" value="ECO:0007669"/>
    <property type="project" value="InterPro"/>
</dbReference>
<keyword evidence="1" id="KW-0805">Transcription regulation</keyword>
<dbReference type="AlphaFoldDB" id="A0A8H6R0Q0"/>
<dbReference type="Pfam" id="PF00172">
    <property type="entry name" value="Zn_clus"/>
    <property type="match status" value="1"/>
</dbReference>
<dbReference type="GO" id="GO:0016773">
    <property type="term" value="F:phosphotransferase activity, alcohol group as acceptor"/>
    <property type="evidence" value="ECO:0007669"/>
    <property type="project" value="InterPro"/>
</dbReference>
<dbReference type="CDD" id="cd00067">
    <property type="entry name" value="GAL4"/>
    <property type="match status" value="1"/>
</dbReference>
<comment type="caution">
    <text evidence="6">The sequence shown here is derived from an EMBL/GenBank/DDBJ whole genome shotgun (WGS) entry which is preliminary data.</text>
</comment>
<dbReference type="Pfam" id="PF11951">
    <property type="entry name" value="Fungal_trans_2"/>
    <property type="match status" value="1"/>
</dbReference>
<accession>A0A8H6R0Q0</accession>
<dbReference type="EMBL" id="JACBAG010001774">
    <property type="protein sequence ID" value="KAF7182513.1"/>
    <property type="molecule type" value="Genomic_DNA"/>
</dbReference>
<dbReference type="InterPro" id="IPR021858">
    <property type="entry name" value="Fun_TF"/>
</dbReference>
<dbReference type="PROSITE" id="PS00463">
    <property type="entry name" value="ZN2_CY6_FUNGAL_1"/>
    <property type="match status" value="1"/>
</dbReference>
<evidence type="ECO:0000256" key="1">
    <source>
        <dbReference type="ARBA" id="ARBA00023015"/>
    </source>
</evidence>
<feature type="domain" description="Zn(2)-C6 fungal-type" evidence="5">
    <location>
        <begin position="449"/>
        <end position="478"/>
    </location>
</feature>
<evidence type="ECO:0000256" key="3">
    <source>
        <dbReference type="ARBA" id="ARBA00023163"/>
    </source>
</evidence>
<sequence length="960" mass="105602">MPSALNHYGGSALSLKVIGHNAGTSMDGVDLVHVHFAQDSPSTPLKMQLLHYGEYPMPKKLKARVMKLIKENKTTPEEMAIVNIQLGEAISDAVNWFAQENNFSLASDVDLIGGQGQTIWHLPLPELFEGNQSRAHLDMGEIAIIAAGTGVTSLGNFRVSDMALGRQGCPLFAALDSLLLSHPTLNRAVQNIGGIANFSILPRGAVEECYDFDTGPGNVFIDAAVRYFTGGQLEYDRDGAMGQKGKVDQSVVDRVLQGPYFVHDIPKTTGRETFGDRMAEDICDEMLARGATPEDCVATITRITAQSLADAYERWGPPGGVDEIYMGGGGSYNPNIINYLKERLPNTRIVPISEIGIPIGAKEALGFALLTHECFVGRPMIVPKRTESDRPGVVGQIQPGKNMHRIRQHVAQIAHPELAKLRLRHSAMPPFRESISKQVRGPSSRSKLACEQCRKNHVKCDQSRPCALCKRRGIECSLCQDVTFTALEFKAPAAGLLNDFVSPKTMGGPVTATFVDETEEVADLYQVTSASVEASSVTSDQHPSPRPVLPSYGTPVTDATDAFFLWRYIDIIGPRFDMFDDAPRYFSTIVPQLALNDTLVLLACVAVAARQYYLVNDQQQHKHEQALTYYNAALHVLSKRLQDSGPDPAVFASCLLIAHCEMVESEATAWDLHLKGTGDLLKMHGWHGMSGGLAQASFWIYCRMIILASLCAGRPAALEPKEWIPGGVFPDPPTWTLKSWQKKVVFLLGMVHDFWSRTPDDIERHAKQLHDARWEELEAELVRHQSRAPAVCSPISILPPNGEDNSFQSVRYLNGPVSAAWQMLHTAFLILTICTPCSQASRLSVLSSPDVTRRAQMYARLIVANSLANRCTIAWANAVQLLTIAGQCLVVDAERNACIRVLREIQQQTGWNTRASIDRLGATWENSWRYEAPGRHSAVGQVDAGNLLYHVWLGDVRSPS</sequence>
<evidence type="ECO:0000259" key="5">
    <source>
        <dbReference type="PROSITE" id="PS50048"/>
    </source>
</evidence>
<dbReference type="InterPro" id="IPR005338">
    <property type="entry name" value="Anhydro_N_Ac-Mur_kinase"/>
</dbReference>
<dbReference type="Pfam" id="PF03702">
    <property type="entry name" value="AnmK"/>
    <property type="match status" value="1"/>
</dbReference>
<dbReference type="PROSITE" id="PS50048">
    <property type="entry name" value="ZN2_CY6_FUNGAL_2"/>
    <property type="match status" value="1"/>
</dbReference>
<evidence type="ECO:0000313" key="6">
    <source>
        <dbReference type="EMBL" id="KAF7182513.1"/>
    </source>
</evidence>
<dbReference type="PANTHER" id="PTHR30605:SF2">
    <property type="entry name" value="UPF0075 DOMAIN-CONTAINING PROTEIN"/>
    <property type="match status" value="1"/>
</dbReference>